<keyword evidence="8" id="KW-0406">Ion transport</keyword>
<evidence type="ECO:0000256" key="7">
    <source>
        <dbReference type="ARBA" id="ARBA00023053"/>
    </source>
</evidence>
<dbReference type="InterPro" id="IPR051163">
    <property type="entry name" value="Sodium:Solute_Symporter_SSF"/>
</dbReference>
<organism evidence="13">
    <name type="scientific">Darwinula stevensoni</name>
    <dbReference type="NCBI Taxonomy" id="69355"/>
    <lineage>
        <taxon>Eukaryota</taxon>
        <taxon>Metazoa</taxon>
        <taxon>Ecdysozoa</taxon>
        <taxon>Arthropoda</taxon>
        <taxon>Crustacea</taxon>
        <taxon>Oligostraca</taxon>
        <taxon>Ostracoda</taxon>
        <taxon>Podocopa</taxon>
        <taxon>Podocopida</taxon>
        <taxon>Darwinulocopina</taxon>
        <taxon>Darwinuloidea</taxon>
        <taxon>Darwinulidae</taxon>
        <taxon>Darwinula</taxon>
    </lineage>
</organism>
<evidence type="ECO:0000256" key="12">
    <source>
        <dbReference type="SAM" id="Phobius"/>
    </source>
</evidence>
<accession>A0A7R8XJL3</accession>
<keyword evidence="14" id="KW-1185">Reference proteome</keyword>
<evidence type="ECO:0000256" key="9">
    <source>
        <dbReference type="ARBA" id="ARBA00023136"/>
    </source>
</evidence>
<dbReference type="Pfam" id="PF00474">
    <property type="entry name" value="SSF"/>
    <property type="match status" value="1"/>
</dbReference>
<dbReference type="NCBIfam" id="TIGR00813">
    <property type="entry name" value="sss"/>
    <property type="match status" value="1"/>
</dbReference>
<dbReference type="GO" id="GO:0015293">
    <property type="term" value="F:symporter activity"/>
    <property type="evidence" value="ECO:0007669"/>
    <property type="project" value="TreeGrafter"/>
</dbReference>
<feature type="transmembrane region" description="Helical" evidence="12">
    <location>
        <begin position="182"/>
        <end position="205"/>
    </location>
</feature>
<dbReference type="GO" id="GO:0005886">
    <property type="term" value="C:plasma membrane"/>
    <property type="evidence" value="ECO:0007669"/>
    <property type="project" value="UniProtKB-SubCell"/>
</dbReference>
<dbReference type="InterPro" id="IPR038377">
    <property type="entry name" value="Na/Glc_symporter_sf"/>
</dbReference>
<keyword evidence="5 12" id="KW-0812">Transmembrane</keyword>
<evidence type="ECO:0000256" key="2">
    <source>
        <dbReference type="ARBA" id="ARBA00006434"/>
    </source>
</evidence>
<evidence type="ECO:0000256" key="1">
    <source>
        <dbReference type="ARBA" id="ARBA00004651"/>
    </source>
</evidence>
<feature type="transmembrane region" description="Helical" evidence="12">
    <location>
        <begin position="313"/>
        <end position="338"/>
    </location>
</feature>
<feature type="transmembrane region" description="Helical" evidence="12">
    <location>
        <begin position="93"/>
        <end position="111"/>
    </location>
</feature>
<dbReference type="Gene3D" id="1.20.1730.10">
    <property type="entry name" value="Sodium/glucose cotransporter"/>
    <property type="match status" value="1"/>
</dbReference>
<gene>
    <name evidence="13" type="ORF">DSTB1V02_LOCUS7052</name>
</gene>
<evidence type="ECO:0000256" key="6">
    <source>
        <dbReference type="ARBA" id="ARBA00022989"/>
    </source>
</evidence>
<feature type="transmembrane region" description="Helical" evidence="12">
    <location>
        <begin position="242"/>
        <end position="265"/>
    </location>
</feature>
<evidence type="ECO:0000256" key="5">
    <source>
        <dbReference type="ARBA" id="ARBA00022692"/>
    </source>
</evidence>
<feature type="transmembrane region" description="Helical" evidence="12">
    <location>
        <begin position="285"/>
        <end position="307"/>
    </location>
</feature>
<keyword evidence="9 12" id="KW-0472">Membrane</keyword>
<name>A0A7R8XJL3_9CRUS</name>
<proteinExistence type="inferred from homology"/>
<comment type="similarity">
    <text evidence="2 11">Belongs to the sodium:solute symporter (SSF) (TC 2.A.21) family.</text>
</comment>
<keyword evidence="3" id="KW-0813">Transport</keyword>
<keyword evidence="10" id="KW-0739">Sodium transport</keyword>
<dbReference type="OrthoDB" id="6132759at2759"/>
<dbReference type="PANTHER" id="PTHR42985">
    <property type="entry name" value="SODIUM-COUPLED MONOCARBOXYLATE TRANSPORTER"/>
    <property type="match status" value="1"/>
</dbReference>
<dbReference type="EMBL" id="CAJPEV010001382">
    <property type="protein sequence ID" value="CAG0892343.1"/>
    <property type="molecule type" value="Genomic_DNA"/>
</dbReference>
<dbReference type="AlphaFoldDB" id="A0A7R8XJL3"/>
<evidence type="ECO:0000256" key="8">
    <source>
        <dbReference type="ARBA" id="ARBA00023065"/>
    </source>
</evidence>
<evidence type="ECO:0000313" key="13">
    <source>
        <dbReference type="EMBL" id="CAD7247218.1"/>
    </source>
</evidence>
<dbReference type="Proteomes" id="UP000677054">
    <property type="component" value="Unassembled WGS sequence"/>
</dbReference>
<evidence type="ECO:0000313" key="14">
    <source>
        <dbReference type="Proteomes" id="UP000677054"/>
    </source>
</evidence>
<protein>
    <submittedName>
        <fullName evidence="13">Uncharacterized protein</fullName>
    </submittedName>
</protein>
<keyword evidence="4" id="KW-1003">Cell membrane</keyword>
<keyword evidence="7" id="KW-0915">Sodium</keyword>
<dbReference type="InterPro" id="IPR001734">
    <property type="entry name" value="Na/solute_symporter"/>
</dbReference>
<feature type="transmembrane region" description="Helical" evidence="12">
    <location>
        <begin position="31"/>
        <end position="53"/>
    </location>
</feature>
<reference evidence="13" key="1">
    <citation type="submission" date="2020-11" db="EMBL/GenBank/DDBJ databases">
        <authorList>
            <person name="Tran Van P."/>
        </authorList>
    </citation>
    <scope>NUCLEOTIDE SEQUENCE</scope>
</reference>
<dbReference type="EMBL" id="LR900899">
    <property type="protein sequence ID" value="CAD7247218.1"/>
    <property type="molecule type" value="Genomic_DNA"/>
</dbReference>
<sequence length="507" mass="55564">MFIFVPFFHKLQLNSVFEYFEMRFGTKSVRILGSVTFILQQVLYMTVALYAPVIAVASVTPFDEWTAILVAGGICTIYTAIGGLKGVVWTDALQVLFMLAGLLLIDIYGTMEVGGPGKVWDIASQYQRDQIFNFSLDVYERHTFWMLVVHFWISWMVAHGCNQPAAQRYCCLSKLSTAFKAYLWNAPLSIILWILAAFSGLVVFANYADCDPLKAGIITKQDQIIPYYVMDKLGHIHGLPGIFLACLFSGALSTLSSGLNSLAAVTYVDGIMLTSLRGKLTEFQAVLLTKFLALGYGIIAMALSFVLSKMELGVTTIAMIFASMTQSPLAAVFIASMYLPFVNKYGAFMGLLVGMSTTGWLAIGTRVHGVPPEPPLPSSVAGCLPNTTLVSDISSSALYLNLTSLPLSDSTSTQLPYPHVYDMSYLMLGPIGFSSALVTCIVLSLVTGGYSLAHLDDTLIVPTALRWYKKWRGVALSTRKPSLKAEIPYQLSTDLMKEKSLIEEGRL</sequence>
<evidence type="ECO:0000256" key="4">
    <source>
        <dbReference type="ARBA" id="ARBA00022475"/>
    </source>
</evidence>
<feature type="transmembrane region" description="Helical" evidence="12">
    <location>
        <begin position="65"/>
        <end position="81"/>
    </location>
</feature>
<evidence type="ECO:0000256" key="3">
    <source>
        <dbReference type="ARBA" id="ARBA00022448"/>
    </source>
</evidence>
<comment type="subcellular location">
    <subcellularLocation>
        <location evidence="1">Cell membrane</location>
        <topology evidence="1">Multi-pass membrane protein</topology>
    </subcellularLocation>
</comment>
<feature type="transmembrane region" description="Helical" evidence="12">
    <location>
        <begin position="345"/>
        <end position="363"/>
    </location>
</feature>
<dbReference type="GO" id="GO:0006814">
    <property type="term" value="P:sodium ion transport"/>
    <property type="evidence" value="ECO:0007669"/>
    <property type="project" value="UniProtKB-KW"/>
</dbReference>
<dbReference type="PANTHER" id="PTHR42985:SF40">
    <property type="entry name" value="LD47995P-RELATED"/>
    <property type="match status" value="1"/>
</dbReference>
<keyword evidence="6 12" id="KW-1133">Transmembrane helix</keyword>
<evidence type="ECO:0000256" key="11">
    <source>
        <dbReference type="RuleBase" id="RU362091"/>
    </source>
</evidence>
<feature type="transmembrane region" description="Helical" evidence="12">
    <location>
        <begin position="425"/>
        <end position="446"/>
    </location>
</feature>
<evidence type="ECO:0000256" key="10">
    <source>
        <dbReference type="ARBA" id="ARBA00023201"/>
    </source>
</evidence>
<feature type="transmembrane region" description="Helical" evidence="12">
    <location>
        <begin position="143"/>
        <end position="161"/>
    </location>
</feature>
<dbReference type="PROSITE" id="PS50283">
    <property type="entry name" value="NA_SOLUT_SYMP_3"/>
    <property type="match status" value="1"/>
</dbReference>